<evidence type="ECO:0000313" key="2">
    <source>
        <dbReference type="Proteomes" id="UP001262754"/>
    </source>
</evidence>
<organism evidence="1 2">
    <name type="scientific">Caulobacter rhizosphaerae</name>
    <dbReference type="NCBI Taxonomy" id="2010972"/>
    <lineage>
        <taxon>Bacteria</taxon>
        <taxon>Pseudomonadati</taxon>
        <taxon>Pseudomonadota</taxon>
        <taxon>Alphaproteobacteria</taxon>
        <taxon>Caulobacterales</taxon>
        <taxon>Caulobacteraceae</taxon>
        <taxon>Caulobacter</taxon>
    </lineage>
</organism>
<name>A0ABU1MWE8_9CAUL</name>
<evidence type="ECO:0008006" key="3">
    <source>
        <dbReference type="Google" id="ProtNLM"/>
    </source>
</evidence>
<reference evidence="1 2" key="1">
    <citation type="submission" date="2023-07" db="EMBL/GenBank/DDBJ databases">
        <title>Sorghum-associated microbial communities from plants grown in Nebraska, USA.</title>
        <authorList>
            <person name="Schachtman D."/>
        </authorList>
    </citation>
    <scope>NUCLEOTIDE SEQUENCE [LARGE SCALE GENOMIC DNA]</scope>
    <source>
        <strain evidence="1 2">DS2154</strain>
    </source>
</reference>
<protein>
    <recommendedName>
        <fullName evidence="3">Nucleotidyltransferase AbiEii toxin of type IV toxin-antitoxin system</fullName>
    </recommendedName>
</protein>
<comment type="caution">
    <text evidence="1">The sequence shown here is derived from an EMBL/GenBank/DDBJ whole genome shotgun (WGS) entry which is preliminary data.</text>
</comment>
<keyword evidence="2" id="KW-1185">Reference proteome</keyword>
<dbReference type="RefSeq" id="WP_310029642.1">
    <property type="nucleotide sequence ID" value="NZ_JAVDRL010000003.1"/>
</dbReference>
<accession>A0ABU1MWE8</accession>
<proteinExistence type="predicted"/>
<dbReference type="Proteomes" id="UP001262754">
    <property type="component" value="Unassembled WGS sequence"/>
</dbReference>
<gene>
    <name evidence="1" type="ORF">J2800_000967</name>
</gene>
<sequence length="216" mass="24392">MSSWLPDIDIAIACDRACFLDGLAELGRASGRFEVERFDQAMGEVGYEAARFDWRAQSPHRDLGFVLMSPPDRPTPIRVELTAQRWSPDPPTYDAYVAAAQMMVKPLLSAWNKAQATRCRLRIERCGAGRWEPTARTSQLVKRFAILANAASLHPLDWGRFYGLVREGRQRIPEANLRAMLVEHGFASQKAEDLAELYAHLWAFKTLHQGLGPGRR</sequence>
<evidence type="ECO:0000313" key="1">
    <source>
        <dbReference type="EMBL" id="MDR6530231.1"/>
    </source>
</evidence>
<dbReference type="EMBL" id="JAVDRL010000003">
    <property type="protein sequence ID" value="MDR6530231.1"/>
    <property type="molecule type" value="Genomic_DNA"/>
</dbReference>